<dbReference type="PANTHER" id="PTHR30055">
    <property type="entry name" value="HTH-TYPE TRANSCRIPTIONAL REGULATOR RUTR"/>
    <property type="match status" value="1"/>
</dbReference>
<dbReference type="PANTHER" id="PTHR30055:SF229">
    <property type="entry name" value="HTH-TYPE TRANSCRIPTIONAL REPRESSOR RV1474C"/>
    <property type="match status" value="1"/>
</dbReference>
<gene>
    <name evidence="4" type="ORF">G114_18261</name>
</gene>
<dbReference type="eggNOG" id="COG1309">
    <property type="taxonomic scope" value="Bacteria"/>
</dbReference>
<sequence length="194" mass="20892">MATETGEEKVKAARRARIVEAALACFVEKGFHQTGMREIAATAGVSLGNLYNHFPGKEALIALIASLEAEELAPMLGALAQGPARPALTRFAHDYLAWARQPDNLLLGTEILAELTRRTELAAPFATHQRQLEQALADAIARGRQEGTVRGGAEPHLLARWLIDAIEGQALRAALGMEEGELDALLIHLLGEMS</sequence>
<dbReference type="AlphaFoldDB" id="N9TWF5"/>
<reference evidence="4 5" key="1">
    <citation type="journal article" date="2013" name="Genome Announc.">
        <title>Draft Genome Sequence of the Aeromonas diversa Type Strain.</title>
        <authorList>
            <person name="Farfan M."/>
            <person name="Spataro N."/>
            <person name="Sanglas A."/>
            <person name="Albarral V."/>
            <person name="Loren J.G."/>
            <person name="Bosch E."/>
            <person name="Fuste M.C."/>
        </authorList>
    </citation>
    <scope>NUCLEOTIDE SEQUENCE [LARGE SCALE GENOMIC DNA]</scope>
    <source>
        <strain evidence="4 5">2478-85</strain>
    </source>
</reference>
<dbReference type="Gene3D" id="1.10.357.10">
    <property type="entry name" value="Tetracycline Repressor, domain 2"/>
    <property type="match status" value="1"/>
</dbReference>
<dbReference type="RefSeq" id="WP_005362263.1">
    <property type="nucleotide sequence ID" value="NZ_APVG01000075.1"/>
</dbReference>
<evidence type="ECO:0000256" key="2">
    <source>
        <dbReference type="PROSITE-ProRule" id="PRU00335"/>
    </source>
</evidence>
<name>N9TWF5_9GAMM</name>
<protein>
    <submittedName>
        <fullName evidence="4">TetR family transcriptional regulator</fullName>
    </submittedName>
</protein>
<dbReference type="Proteomes" id="UP000023775">
    <property type="component" value="Unassembled WGS sequence"/>
</dbReference>
<dbReference type="Pfam" id="PF00440">
    <property type="entry name" value="TetR_N"/>
    <property type="match status" value="1"/>
</dbReference>
<feature type="domain" description="HTH tetR-type" evidence="3">
    <location>
        <begin position="12"/>
        <end position="72"/>
    </location>
</feature>
<proteinExistence type="predicted"/>
<keyword evidence="5" id="KW-1185">Reference proteome</keyword>
<dbReference type="GO" id="GO:0003700">
    <property type="term" value="F:DNA-binding transcription factor activity"/>
    <property type="evidence" value="ECO:0007669"/>
    <property type="project" value="TreeGrafter"/>
</dbReference>
<dbReference type="EMBL" id="APVG01000075">
    <property type="protein sequence ID" value="ENY70459.1"/>
    <property type="molecule type" value="Genomic_DNA"/>
</dbReference>
<comment type="caution">
    <text evidence="4">The sequence shown here is derived from an EMBL/GenBank/DDBJ whole genome shotgun (WGS) entry which is preliminary data.</text>
</comment>
<evidence type="ECO:0000259" key="3">
    <source>
        <dbReference type="PROSITE" id="PS50977"/>
    </source>
</evidence>
<organism evidence="4 5">
    <name type="scientific">Aeromonas diversa CDC 2478-85</name>
    <dbReference type="NCBI Taxonomy" id="1268237"/>
    <lineage>
        <taxon>Bacteria</taxon>
        <taxon>Pseudomonadati</taxon>
        <taxon>Pseudomonadota</taxon>
        <taxon>Gammaproteobacteria</taxon>
        <taxon>Aeromonadales</taxon>
        <taxon>Aeromonadaceae</taxon>
        <taxon>Aeromonas</taxon>
    </lineage>
</organism>
<dbReference type="GO" id="GO:0000976">
    <property type="term" value="F:transcription cis-regulatory region binding"/>
    <property type="evidence" value="ECO:0007669"/>
    <property type="project" value="TreeGrafter"/>
</dbReference>
<dbReference type="PATRIC" id="fig|1268237.3.peg.3580"/>
<dbReference type="InterPro" id="IPR009057">
    <property type="entry name" value="Homeodomain-like_sf"/>
</dbReference>
<feature type="DNA-binding region" description="H-T-H motif" evidence="2">
    <location>
        <begin position="35"/>
        <end position="54"/>
    </location>
</feature>
<accession>N9TWF5</accession>
<dbReference type="SUPFAM" id="SSF48498">
    <property type="entry name" value="Tetracyclin repressor-like, C-terminal domain"/>
    <property type="match status" value="1"/>
</dbReference>
<dbReference type="InterPro" id="IPR050109">
    <property type="entry name" value="HTH-type_TetR-like_transc_reg"/>
</dbReference>
<evidence type="ECO:0000313" key="5">
    <source>
        <dbReference type="Proteomes" id="UP000023775"/>
    </source>
</evidence>
<dbReference type="OrthoDB" id="5816932at2"/>
<evidence type="ECO:0000256" key="1">
    <source>
        <dbReference type="ARBA" id="ARBA00023125"/>
    </source>
</evidence>
<dbReference type="PRINTS" id="PR00455">
    <property type="entry name" value="HTHTETR"/>
</dbReference>
<dbReference type="InterPro" id="IPR001647">
    <property type="entry name" value="HTH_TetR"/>
</dbReference>
<dbReference type="InterPro" id="IPR036271">
    <property type="entry name" value="Tet_transcr_reg_TetR-rel_C_sf"/>
</dbReference>
<evidence type="ECO:0000313" key="4">
    <source>
        <dbReference type="EMBL" id="ENY70459.1"/>
    </source>
</evidence>
<keyword evidence="1 2" id="KW-0238">DNA-binding</keyword>
<dbReference type="PROSITE" id="PS50977">
    <property type="entry name" value="HTH_TETR_2"/>
    <property type="match status" value="1"/>
</dbReference>
<dbReference type="SUPFAM" id="SSF46689">
    <property type="entry name" value="Homeodomain-like"/>
    <property type="match status" value="1"/>
</dbReference>